<name>A0A4W3IVQ3_CALMI</name>
<dbReference type="Proteomes" id="UP000314986">
    <property type="component" value="Unassembled WGS sequence"/>
</dbReference>
<dbReference type="InParanoid" id="A0A4W3IVQ3"/>
<proteinExistence type="predicted"/>
<evidence type="ECO:0000256" key="1">
    <source>
        <dbReference type="SAM" id="MobiDB-lite"/>
    </source>
</evidence>
<feature type="region of interest" description="Disordered" evidence="1">
    <location>
        <begin position="1"/>
        <end position="38"/>
    </location>
</feature>
<evidence type="ECO:0000313" key="3">
    <source>
        <dbReference type="Proteomes" id="UP000314986"/>
    </source>
</evidence>
<evidence type="ECO:0000313" key="2">
    <source>
        <dbReference type="Ensembl" id="ENSCMIP00000033562.1"/>
    </source>
</evidence>
<protein>
    <submittedName>
        <fullName evidence="2">Uncharacterized protein</fullName>
    </submittedName>
</protein>
<reference evidence="3" key="1">
    <citation type="journal article" date="2006" name="Science">
        <title>Ancient noncoding elements conserved in the human genome.</title>
        <authorList>
            <person name="Venkatesh B."/>
            <person name="Kirkness E.F."/>
            <person name="Loh Y.H."/>
            <person name="Halpern A.L."/>
            <person name="Lee A.P."/>
            <person name="Johnson J."/>
            <person name="Dandona N."/>
            <person name="Viswanathan L.D."/>
            <person name="Tay A."/>
            <person name="Venter J.C."/>
            <person name="Strausberg R.L."/>
            <person name="Brenner S."/>
        </authorList>
    </citation>
    <scope>NUCLEOTIDE SEQUENCE [LARGE SCALE GENOMIC DNA]</scope>
</reference>
<reference evidence="3" key="3">
    <citation type="journal article" date="2014" name="Nature">
        <title>Elephant shark genome provides unique insights into gnathostome evolution.</title>
        <authorList>
            <consortium name="International Elephant Shark Genome Sequencing Consortium"/>
            <person name="Venkatesh B."/>
            <person name="Lee A.P."/>
            <person name="Ravi V."/>
            <person name="Maurya A.K."/>
            <person name="Lian M.M."/>
            <person name="Swann J.B."/>
            <person name="Ohta Y."/>
            <person name="Flajnik M.F."/>
            <person name="Sutoh Y."/>
            <person name="Kasahara M."/>
            <person name="Hoon S."/>
            <person name="Gangu V."/>
            <person name="Roy S.W."/>
            <person name="Irimia M."/>
            <person name="Korzh V."/>
            <person name="Kondrychyn I."/>
            <person name="Lim Z.W."/>
            <person name="Tay B.H."/>
            <person name="Tohari S."/>
            <person name="Kong K.W."/>
            <person name="Ho S."/>
            <person name="Lorente-Galdos B."/>
            <person name="Quilez J."/>
            <person name="Marques-Bonet T."/>
            <person name="Raney B.J."/>
            <person name="Ingham P.W."/>
            <person name="Tay A."/>
            <person name="Hillier L.W."/>
            <person name="Minx P."/>
            <person name="Boehm T."/>
            <person name="Wilson R.K."/>
            <person name="Brenner S."/>
            <person name="Warren W.C."/>
        </authorList>
    </citation>
    <scope>NUCLEOTIDE SEQUENCE [LARGE SCALE GENOMIC DNA]</scope>
</reference>
<reference evidence="2" key="5">
    <citation type="submission" date="2025-09" db="UniProtKB">
        <authorList>
            <consortium name="Ensembl"/>
        </authorList>
    </citation>
    <scope>IDENTIFICATION</scope>
</reference>
<organism evidence="2 3">
    <name type="scientific">Callorhinchus milii</name>
    <name type="common">Ghost shark</name>
    <dbReference type="NCBI Taxonomy" id="7868"/>
    <lineage>
        <taxon>Eukaryota</taxon>
        <taxon>Metazoa</taxon>
        <taxon>Chordata</taxon>
        <taxon>Craniata</taxon>
        <taxon>Vertebrata</taxon>
        <taxon>Chondrichthyes</taxon>
        <taxon>Holocephali</taxon>
        <taxon>Chimaeriformes</taxon>
        <taxon>Callorhinchidae</taxon>
        <taxon>Callorhinchus</taxon>
    </lineage>
</organism>
<reference evidence="3" key="2">
    <citation type="journal article" date="2007" name="PLoS Biol.">
        <title>Survey sequencing and comparative analysis of the elephant shark (Callorhinchus milii) genome.</title>
        <authorList>
            <person name="Venkatesh B."/>
            <person name="Kirkness E.F."/>
            <person name="Loh Y.H."/>
            <person name="Halpern A.L."/>
            <person name="Lee A.P."/>
            <person name="Johnson J."/>
            <person name="Dandona N."/>
            <person name="Viswanathan L.D."/>
            <person name="Tay A."/>
            <person name="Venter J.C."/>
            <person name="Strausberg R.L."/>
            <person name="Brenner S."/>
        </authorList>
    </citation>
    <scope>NUCLEOTIDE SEQUENCE [LARGE SCALE GENOMIC DNA]</scope>
</reference>
<feature type="compositionally biased region" description="Basic and acidic residues" evidence="1">
    <location>
        <begin position="13"/>
        <end position="38"/>
    </location>
</feature>
<reference evidence="2" key="4">
    <citation type="submission" date="2025-08" db="UniProtKB">
        <authorList>
            <consortium name="Ensembl"/>
        </authorList>
    </citation>
    <scope>IDENTIFICATION</scope>
</reference>
<dbReference type="AlphaFoldDB" id="A0A4W3IVQ3"/>
<sequence>MMGGQRLTVTQRQGERRAHLSRETKNRKERDTQQERARVGRNMLLNPALTRLPSPHSTQPVPALY</sequence>
<dbReference type="Ensembl" id="ENSCMIT00000034070.1">
    <property type="protein sequence ID" value="ENSCMIP00000033562.1"/>
    <property type="gene ID" value="ENSCMIG00000014315.1"/>
</dbReference>
<accession>A0A4W3IVQ3</accession>
<keyword evidence="3" id="KW-1185">Reference proteome</keyword>